<dbReference type="PROSITE" id="PS00041">
    <property type="entry name" value="HTH_ARAC_FAMILY_1"/>
    <property type="match status" value="1"/>
</dbReference>
<evidence type="ECO:0000259" key="4">
    <source>
        <dbReference type="PROSITE" id="PS01124"/>
    </source>
</evidence>
<dbReference type="InterPro" id="IPR018060">
    <property type="entry name" value="HTH_AraC"/>
</dbReference>
<dbReference type="Pfam" id="PF12833">
    <property type="entry name" value="HTH_18"/>
    <property type="match status" value="1"/>
</dbReference>
<dbReference type="SMART" id="SM00342">
    <property type="entry name" value="HTH_ARAC"/>
    <property type="match status" value="1"/>
</dbReference>
<proteinExistence type="predicted"/>
<organism evidence="5 6">
    <name type="scientific">Acinetobacter baylyi</name>
    <dbReference type="NCBI Taxonomy" id="202950"/>
    <lineage>
        <taxon>Bacteria</taxon>
        <taxon>Pseudomonadati</taxon>
        <taxon>Pseudomonadota</taxon>
        <taxon>Gammaproteobacteria</taxon>
        <taxon>Moraxellales</taxon>
        <taxon>Moraxellaceae</taxon>
        <taxon>Acinetobacter</taxon>
    </lineage>
</organism>
<evidence type="ECO:0000313" key="5">
    <source>
        <dbReference type="EMBL" id="MDQ1210133.1"/>
    </source>
</evidence>
<dbReference type="SUPFAM" id="SSF46689">
    <property type="entry name" value="Homeodomain-like"/>
    <property type="match status" value="2"/>
</dbReference>
<dbReference type="InterPro" id="IPR050204">
    <property type="entry name" value="AraC_XylS_family_regulators"/>
</dbReference>
<feature type="domain" description="HTH araC/xylS-type" evidence="4">
    <location>
        <begin position="224"/>
        <end position="325"/>
    </location>
</feature>
<dbReference type="PANTHER" id="PTHR46796:SF12">
    <property type="entry name" value="HTH-TYPE DNA-BINDING TRANSCRIPTIONAL ACTIVATOR EUTR"/>
    <property type="match status" value="1"/>
</dbReference>
<accession>A0ABU0V0V2</accession>
<comment type="caution">
    <text evidence="5">The sequence shown here is derived from an EMBL/GenBank/DDBJ whole genome shotgun (WGS) entry which is preliminary data.</text>
</comment>
<keyword evidence="1" id="KW-0805">Transcription regulation</keyword>
<keyword evidence="2" id="KW-0238">DNA-binding</keyword>
<dbReference type="Proteomes" id="UP001233360">
    <property type="component" value="Unassembled WGS sequence"/>
</dbReference>
<dbReference type="InterPro" id="IPR018062">
    <property type="entry name" value="HTH_AraC-typ_CS"/>
</dbReference>
<evidence type="ECO:0000256" key="2">
    <source>
        <dbReference type="ARBA" id="ARBA00023125"/>
    </source>
</evidence>
<dbReference type="InterPro" id="IPR009057">
    <property type="entry name" value="Homeodomain-like_sf"/>
</dbReference>
<name>A0ABU0V0V2_ACIBI</name>
<dbReference type="PROSITE" id="PS01124">
    <property type="entry name" value="HTH_ARAC_FAMILY_2"/>
    <property type="match status" value="1"/>
</dbReference>
<protein>
    <submittedName>
        <fullName evidence="5">AraC-like DNA-binding protein</fullName>
    </submittedName>
</protein>
<dbReference type="InterPro" id="IPR035418">
    <property type="entry name" value="AraC-bd_2"/>
</dbReference>
<gene>
    <name evidence="5" type="ORF">QE380_003056</name>
</gene>
<sequence length="333" mass="38848">MLSLSQEMDLNHYSSQADFAHHLMSSICGEHRLETSCRDKLDFHYEGIRLPHKRLAMGKISYGAHVCINTSNLRAYSISLPVQGKQVLNVRGAEYISNCDKGLILSNNELQDLVIDKDCIKYQVVIPEHSMQQVLGELLHQPLDYPVLFNPEMNLNVDSSLFVWWKNIDNFLNLRAQLKGVQGMQLWSEDYENFLIKALLLSQENNYSGMLRALCNQYEPEYLRKICEFIRQHAHENICADDLHRIAGVSKTKLYQEFQHYYGTSPLAFLRQYRLQQIYKILNSSSNKKLSISKLAYDWGFNHLGRFSQEYRDEFGETPTETKHKIKWENTNN</sequence>
<reference evidence="5 6" key="1">
    <citation type="submission" date="2023-07" db="EMBL/GenBank/DDBJ databases">
        <title>Functional and genomic diversity of the sorghum phyllosphere microbiome.</title>
        <authorList>
            <person name="Shade A."/>
        </authorList>
    </citation>
    <scope>NUCLEOTIDE SEQUENCE [LARGE SCALE GENOMIC DNA]</scope>
    <source>
        <strain evidence="5 6">SORGH_AS_0887</strain>
    </source>
</reference>
<keyword evidence="6" id="KW-1185">Reference proteome</keyword>
<dbReference type="EMBL" id="JAUTBK010000002">
    <property type="protein sequence ID" value="MDQ1210133.1"/>
    <property type="molecule type" value="Genomic_DNA"/>
</dbReference>
<evidence type="ECO:0000256" key="1">
    <source>
        <dbReference type="ARBA" id="ARBA00023015"/>
    </source>
</evidence>
<evidence type="ECO:0000256" key="3">
    <source>
        <dbReference type="ARBA" id="ARBA00023163"/>
    </source>
</evidence>
<evidence type="ECO:0000313" key="6">
    <source>
        <dbReference type="Proteomes" id="UP001233360"/>
    </source>
</evidence>
<dbReference type="PANTHER" id="PTHR46796">
    <property type="entry name" value="HTH-TYPE TRANSCRIPTIONAL ACTIVATOR RHAS-RELATED"/>
    <property type="match status" value="1"/>
</dbReference>
<keyword evidence="3" id="KW-0804">Transcription</keyword>
<dbReference type="Pfam" id="PF14525">
    <property type="entry name" value="AraC_binding_2"/>
    <property type="match status" value="1"/>
</dbReference>
<dbReference type="Gene3D" id="1.10.10.60">
    <property type="entry name" value="Homeodomain-like"/>
    <property type="match status" value="1"/>
</dbReference>